<dbReference type="EMBL" id="JAMFTS010000001">
    <property type="protein sequence ID" value="KAJ4813171.1"/>
    <property type="molecule type" value="Genomic_DNA"/>
</dbReference>
<proteinExistence type="predicted"/>
<evidence type="ECO:0000256" key="2">
    <source>
        <dbReference type="PROSITE-ProRule" id="PRU00252"/>
    </source>
</evidence>
<name>A0AAV8HAF4_9POAL</name>
<dbReference type="Proteomes" id="UP001140206">
    <property type="component" value="Chromosome 1"/>
</dbReference>
<dbReference type="InterPro" id="IPR000424">
    <property type="entry name" value="Primosome_PriB/ssb"/>
</dbReference>
<protein>
    <submittedName>
        <fullName evidence="3">Single-stranded DNA-binding protein</fullName>
    </submittedName>
</protein>
<comment type="caution">
    <text evidence="3">The sequence shown here is derived from an EMBL/GenBank/DDBJ whole genome shotgun (WGS) entry which is preliminary data.</text>
</comment>
<evidence type="ECO:0000313" key="3">
    <source>
        <dbReference type="EMBL" id="KAJ4813171.1"/>
    </source>
</evidence>
<dbReference type="GO" id="GO:0003697">
    <property type="term" value="F:single-stranded DNA binding"/>
    <property type="evidence" value="ECO:0007669"/>
    <property type="project" value="InterPro"/>
</dbReference>
<organism evidence="3 4">
    <name type="scientific">Rhynchospora pubera</name>
    <dbReference type="NCBI Taxonomy" id="906938"/>
    <lineage>
        <taxon>Eukaryota</taxon>
        <taxon>Viridiplantae</taxon>
        <taxon>Streptophyta</taxon>
        <taxon>Embryophyta</taxon>
        <taxon>Tracheophyta</taxon>
        <taxon>Spermatophyta</taxon>
        <taxon>Magnoliopsida</taxon>
        <taxon>Liliopsida</taxon>
        <taxon>Poales</taxon>
        <taxon>Cyperaceae</taxon>
        <taxon>Cyperoideae</taxon>
        <taxon>Rhynchosporeae</taxon>
        <taxon>Rhynchospora</taxon>
    </lineage>
</organism>
<dbReference type="GO" id="GO:0042645">
    <property type="term" value="C:mitochondrial nucleoid"/>
    <property type="evidence" value="ECO:0007669"/>
    <property type="project" value="TreeGrafter"/>
</dbReference>
<keyword evidence="1 2" id="KW-0238">DNA-binding</keyword>
<dbReference type="InterPro" id="IPR012340">
    <property type="entry name" value="NA-bd_OB-fold"/>
</dbReference>
<dbReference type="GO" id="GO:0006264">
    <property type="term" value="P:mitochondrial DNA replication"/>
    <property type="evidence" value="ECO:0007669"/>
    <property type="project" value="TreeGrafter"/>
</dbReference>
<sequence length="292" mass="32902">MFMVEAKRNKAEARKMSEGKYARRDVRRGNFEEMRAAAPQSPKLSLSLALPLPLRSSPLSLSLSLSPSLFCSTPPSPLHCSSFNHQRPHVPSVRSRSQDSTNNVSLIGTVTKPVQIKPHPTTGNLVAWTRLAVLKSSTRTTWVNLTFWNELAHVAYRQLQPGQRISVSGSLVSDDLSLYFKVVVKQIHFVQTRSSPVSFYDPRMARNSPDSVEQRWKAFFANPRAWWDNRNNKKNPNAPDFKHKDAGEALWLNSKYIPPWVNSQLEILDSKMASLQDNSRSSAVSFTDVTGL</sequence>
<dbReference type="PANTHER" id="PTHR10302">
    <property type="entry name" value="SINGLE-STRANDED DNA-BINDING PROTEIN"/>
    <property type="match status" value="1"/>
</dbReference>
<evidence type="ECO:0000313" key="4">
    <source>
        <dbReference type="Proteomes" id="UP001140206"/>
    </source>
</evidence>
<keyword evidence="4" id="KW-1185">Reference proteome</keyword>
<dbReference type="InterPro" id="IPR011344">
    <property type="entry name" value="ssDNA-bd"/>
</dbReference>
<gene>
    <name evidence="3" type="ORF">LUZ62_025737</name>
</gene>
<dbReference type="Pfam" id="PF00436">
    <property type="entry name" value="SSB"/>
    <property type="match status" value="1"/>
</dbReference>
<dbReference type="AlphaFoldDB" id="A0AAV8HAF4"/>
<dbReference type="SUPFAM" id="SSF50249">
    <property type="entry name" value="Nucleic acid-binding proteins"/>
    <property type="match status" value="1"/>
</dbReference>
<dbReference type="PANTHER" id="PTHR10302:SF0">
    <property type="entry name" value="SINGLE-STRANDED DNA-BINDING PROTEIN, MITOCHONDRIAL"/>
    <property type="match status" value="1"/>
</dbReference>
<dbReference type="PROSITE" id="PS50935">
    <property type="entry name" value="SSB"/>
    <property type="match status" value="1"/>
</dbReference>
<reference evidence="3" key="1">
    <citation type="submission" date="2022-08" db="EMBL/GenBank/DDBJ databases">
        <authorList>
            <person name="Marques A."/>
        </authorList>
    </citation>
    <scope>NUCLEOTIDE SEQUENCE</scope>
    <source>
        <strain evidence="3">RhyPub2mFocal</strain>
        <tissue evidence="3">Leaves</tissue>
    </source>
</reference>
<accession>A0AAV8HAF4</accession>
<evidence type="ECO:0000256" key="1">
    <source>
        <dbReference type="ARBA" id="ARBA00023125"/>
    </source>
</evidence>
<dbReference type="Gene3D" id="2.40.50.140">
    <property type="entry name" value="Nucleic acid-binding proteins"/>
    <property type="match status" value="1"/>
</dbReference>